<gene>
    <name evidence="1" type="ORF">F5148DRAFT_1223732</name>
</gene>
<dbReference type="Proteomes" id="UP001207468">
    <property type="component" value="Unassembled WGS sequence"/>
</dbReference>
<sequence length="123" mass="13489">MRNSAFLAFICFAIGVAPSFSRPSISDRCGQLFNLLHLSVRSTGSPSCSKTPHDHEPSNSETSHGHKPSNSETSHSHEPSNSETPHGQDDTKSGLVPPGFDVVYRDYGFINPERPPWLNRDGK</sequence>
<evidence type="ECO:0000313" key="1">
    <source>
        <dbReference type="EMBL" id="KAI9456760.1"/>
    </source>
</evidence>
<dbReference type="EMBL" id="JAGFNK010000231">
    <property type="protein sequence ID" value="KAI9456760.1"/>
    <property type="molecule type" value="Genomic_DNA"/>
</dbReference>
<reference evidence="1" key="1">
    <citation type="submission" date="2021-03" db="EMBL/GenBank/DDBJ databases">
        <title>Evolutionary priming and transition to the ectomycorrhizal habit in an iconic lineage of mushroom-forming fungi: is preadaptation a requirement?</title>
        <authorList>
            <consortium name="DOE Joint Genome Institute"/>
            <person name="Looney B.P."/>
            <person name="Miyauchi S."/>
            <person name="Morin E."/>
            <person name="Drula E."/>
            <person name="Courty P.E."/>
            <person name="Chicoki N."/>
            <person name="Fauchery L."/>
            <person name="Kohler A."/>
            <person name="Kuo A."/>
            <person name="LaButti K."/>
            <person name="Pangilinan J."/>
            <person name="Lipzen A."/>
            <person name="Riley R."/>
            <person name="Andreopoulos W."/>
            <person name="He G."/>
            <person name="Johnson J."/>
            <person name="Barry K.W."/>
            <person name="Grigoriev I.V."/>
            <person name="Nagy L."/>
            <person name="Hibbett D."/>
            <person name="Henrissat B."/>
            <person name="Matheny P.B."/>
            <person name="Labbe J."/>
            <person name="Martin A.F."/>
        </authorList>
    </citation>
    <scope>NUCLEOTIDE SEQUENCE</scope>
    <source>
        <strain evidence="1">BPL698</strain>
    </source>
</reference>
<proteinExistence type="predicted"/>
<evidence type="ECO:0000313" key="2">
    <source>
        <dbReference type="Proteomes" id="UP001207468"/>
    </source>
</evidence>
<accession>A0ACC0U0Y4</accession>
<protein>
    <submittedName>
        <fullName evidence="1">Uncharacterized protein</fullName>
    </submittedName>
</protein>
<keyword evidence="2" id="KW-1185">Reference proteome</keyword>
<organism evidence="1 2">
    <name type="scientific">Russula earlei</name>
    <dbReference type="NCBI Taxonomy" id="71964"/>
    <lineage>
        <taxon>Eukaryota</taxon>
        <taxon>Fungi</taxon>
        <taxon>Dikarya</taxon>
        <taxon>Basidiomycota</taxon>
        <taxon>Agaricomycotina</taxon>
        <taxon>Agaricomycetes</taxon>
        <taxon>Russulales</taxon>
        <taxon>Russulaceae</taxon>
        <taxon>Russula</taxon>
    </lineage>
</organism>
<comment type="caution">
    <text evidence="1">The sequence shown here is derived from an EMBL/GenBank/DDBJ whole genome shotgun (WGS) entry which is preliminary data.</text>
</comment>
<name>A0ACC0U0Y4_9AGAM</name>